<organism evidence="3 4">
    <name type="scientific">Amycolatopsis ultiminotia</name>
    <dbReference type="NCBI Taxonomy" id="543629"/>
    <lineage>
        <taxon>Bacteria</taxon>
        <taxon>Bacillati</taxon>
        <taxon>Actinomycetota</taxon>
        <taxon>Actinomycetes</taxon>
        <taxon>Pseudonocardiales</taxon>
        <taxon>Pseudonocardiaceae</taxon>
        <taxon>Amycolatopsis</taxon>
    </lineage>
</organism>
<protein>
    <recommendedName>
        <fullName evidence="5">Neocarzinostatin family protein</fullName>
    </recommendedName>
</protein>
<keyword evidence="2" id="KW-0732">Signal</keyword>
<dbReference type="EMBL" id="BAAAZN010000024">
    <property type="protein sequence ID" value="GAA3579940.1"/>
    <property type="molecule type" value="Genomic_DNA"/>
</dbReference>
<feature type="signal peptide" evidence="2">
    <location>
        <begin position="1"/>
        <end position="30"/>
    </location>
</feature>
<evidence type="ECO:0000256" key="1">
    <source>
        <dbReference type="SAM" id="MobiDB-lite"/>
    </source>
</evidence>
<feature type="compositionally biased region" description="Polar residues" evidence="1">
    <location>
        <begin position="44"/>
        <end position="64"/>
    </location>
</feature>
<evidence type="ECO:0000313" key="3">
    <source>
        <dbReference type="EMBL" id="GAA3579940.1"/>
    </source>
</evidence>
<name>A0ABP6YAJ6_9PSEU</name>
<evidence type="ECO:0000256" key="2">
    <source>
        <dbReference type="SAM" id="SignalP"/>
    </source>
</evidence>
<feature type="chain" id="PRO_5046610990" description="Neocarzinostatin family protein" evidence="2">
    <location>
        <begin position="31"/>
        <end position="145"/>
    </location>
</feature>
<accession>A0ABP6YAJ6</accession>
<evidence type="ECO:0008006" key="5">
    <source>
        <dbReference type="Google" id="ProtNLM"/>
    </source>
</evidence>
<keyword evidence="4" id="KW-1185">Reference proteome</keyword>
<reference evidence="4" key="1">
    <citation type="journal article" date="2019" name="Int. J. Syst. Evol. Microbiol.">
        <title>The Global Catalogue of Microorganisms (GCM) 10K type strain sequencing project: providing services to taxonomists for standard genome sequencing and annotation.</title>
        <authorList>
            <consortium name="The Broad Institute Genomics Platform"/>
            <consortium name="The Broad Institute Genome Sequencing Center for Infectious Disease"/>
            <person name="Wu L."/>
            <person name="Ma J."/>
        </authorList>
    </citation>
    <scope>NUCLEOTIDE SEQUENCE [LARGE SCALE GENOMIC DNA]</scope>
    <source>
        <strain evidence="4">JCM 16898</strain>
    </source>
</reference>
<gene>
    <name evidence="3" type="ORF">GCM10022222_75920</name>
</gene>
<sequence length="145" mass="14319">MSTMAGKGRIVIGAAGVAAVAAIGAGGIAAASTAPAPLQKAGNIVQTQDQQPPKGTRATVQVSPNPAYRGDEVTITGNCAGGTGLKRVASLPNVPALVDIKIVDPGPEKFVAKARVSDKIGNGVGPVMVDCGGEAGVTLLITHTR</sequence>
<evidence type="ECO:0000313" key="4">
    <source>
        <dbReference type="Proteomes" id="UP001500689"/>
    </source>
</evidence>
<dbReference type="RefSeq" id="WP_344868163.1">
    <property type="nucleotide sequence ID" value="NZ_BAAAZN010000024.1"/>
</dbReference>
<proteinExistence type="predicted"/>
<feature type="region of interest" description="Disordered" evidence="1">
    <location>
        <begin position="41"/>
        <end position="67"/>
    </location>
</feature>
<dbReference type="Proteomes" id="UP001500689">
    <property type="component" value="Unassembled WGS sequence"/>
</dbReference>
<comment type="caution">
    <text evidence="3">The sequence shown here is derived from an EMBL/GenBank/DDBJ whole genome shotgun (WGS) entry which is preliminary data.</text>
</comment>